<dbReference type="EMBL" id="MN739054">
    <property type="protein sequence ID" value="QHS86375.1"/>
    <property type="molecule type" value="Genomic_DNA"/>
</dbReference>
<sequence>MSYSSFNQAECVKSAFPTIKETVPKSSLGYNTNNKYPEFPPLMADGRAITASYQPESVINNDIIMQNNIKSNWEYRQYLTKNAKQILEQNFRDACNDSGSFAKSYEIHNRANIIKDPTASPHIYGSNNLNESPFGYSSSDLKTSYLSREQLTESKGVDQSLA</sequence>
<organism evidence="1">
    <name type="scientific">viral metagenome</name>
    <dbReference type="NCBI Taxonomy" id="1070528"/>
    <lineage>
        <taxon>unclassified sequences</taxon>
        <taxon>metagenomes</taxon>
        <taxon>organismal metagenomes</taxon>
    </lineage>
</organism>
<evidence type="ECO:0000313" key="1">
    <source>
        <dbReference type="EMBL" id="QHS86375.1"/>
    </source>
</evidence>
<reference evidence="1" key="1">
    <citation type="journal article" date="2020" name="Nature">
        <title>Giant virus diversity and host interactions through global metagenomics.</title>
        <authorList>
            <person name="Schulz F."/>
            <person name="Roux S."/>
            <person name="Paez-Espino D."/>
            <person name="Jungbluth S."/>
            <person name="Walsh D.A."/>
            <person name="Denef V.J."/>
            <person name="McMahon K.D."/>
            <person name="Konstantinidis K.T."/>
            <person name="Eloe-Fadrosh E.A."/>
            <person name="Kyrpides N.C."/>
            <person name="Woyke T."/>
        </authorList>
    </citation>
    <scope>NUCLEOTIDE SEQUENCE</scope>
    <source>
        <strain evidence="1">GVMAG-M-3300009187-29</strain>
    </source>
</reference>
<name>A0A6C0B2B6_9ZZZZ</name>
<dbReference type="AlphaFoldDB" id="A0A6C0B2B6"/>
<proteinExistence type="predicted"/>
<accession>A0A6C0B2B6</accession>
<protein>
    <submittedName>
        <fullName evidence="1">Uncharacterized protein</fullName>
    </submittedName>
</protein>